<dbReference type="InterPro" id="IPR027417">
    <property type="entry name" value="P-loop_NTPase"/>
</dbReference>
<keyword evidence="5" id="KW-1185">Reference proteome</keyword>
<dbReference type="Pfam" id="PF20720">
    <property type="entry name" value="nSTAND3"/>
    <property type="match status" value="1"/>
</dbReference>
<feature type="domain" description="Restriction endonuclease type IV Mrr" evidence="2">
    <location>
        <begin position="9"/>
        <end position="109"/>
    </location>
</feature>
<evidence type="ECO:0000259" key="2">
    <source>
        <dbReference type="Pfam" id="PF04471"/>
    </source>
</evidence>
<dbReference type="Pfam" id="PF04471">
    <property type="entry name" value="Mrr_cat"/>
    <property type="match status" value="1"/>
</dbReference>
<sequence length="761" mass="85494">MDSFELGRLTDFDFEAVCKDILEELLDIDLELFSPGPDGGIDLRHLSDHQGGVEPLIVQCKHWLKSGRSALLRHMQNVEATKVRSLRPRRYILATSVGMTPMAKDTLQRSLSPYLKSPADILGLEEIEAILRRSPHIVRSHLRLWLSSSAVLQSLLHKEILIRSRDLVNDVSESLRVFVPNASYSRATDLLERHHACVIAGVPGIGKTTLAQVLAADHLAAGYELIEVSSDIDEINKAWDDDVPQFFYYDDFLGQTSLDDKLQKNEDSRLLRLLKRINKSSNKRFILTTREYILAQAKHRYEILSRYNFNPLTCILDLNEYTSLIRAQILYNHVYFSELPPESKATFADPRVYLPLINHRNFNPRLVSLTFGGSVPADIQEGSEDPSALLMNHFENPENLWSHVVENQLSTTEVSLLELLFSFPAAAMSDLAVAWSSYSSQVVGADGSVVGLRKAIKNLEGTMVRVTAGQQNRARIAYHNPSIRDYMRNHLAAHPNILASLVESAVFFDQVKEISQVSVDANSQVFRLALRSSLPVFREVALRTYQEAASHGDGDHVKRAVDLLRIAHHWGDQDFQLKTGQIIEGLDLDDFAIDGDSLVDLVNEVAASTVPQIRGLAAMVAKSALKWINEDLSDWANSEYAYDLLERLEYGVSSSMISSARDHLDDLARGEIEYFVETGRGAISDLEDVLNWASQVSDPDEFYPGYGLALQALEQEKARRPTRALHSSTEESGEDEAHDEEIARMFSLLTNDQETDRPMQN</sequence>
<gene>
    <name evidence="4" type="ORF">HEB94_002392</name>
</gene>
<name>A0A927MRW9_9ACTN</name>
<evidence type="ECO:0000259" key="3">
    <source>
        <dbReference type="Pfam" id="PF20720"/>
    </source>
</evidence>
<dbReference type="RefSeq" id="WP_192749868.1">
    <property type="nucleotide sequence ID" value="NZ_BAABJL010000186.1"/>
</dbReference>
<dbReference type="GO" id="GO:0009307">
    <property type="term" value="P:DNA restriction-modification system"/>
    <property type="evidence" value="ECO:0007669"/>
    <property type="project" value="InterPro"/>
</dbReference>
<dbReference type="AlphaFoldDB" id="A0A927MRW9"/>
<accession>A0A927MRW9</accession>
<dbReference type="Gene3D" id="3.40.50.300">
    <property type="entry name" value="P-loop containing nucleotide triphosphate hydrolases"/>
    <property type="match status" value="1"/>
</dbReference>
<dbReference type="EMBL" id="JADBEM010000001">
    <property type="protein sequence ID" value="MBE1605544.1"/>
    <property type="molecule type" value="Genomic_DNA"/>
</dbReference>
<reference evidence="4" key="1">
    <citation type="submission" date="2020-10" db="EMBL/GenBank/DDBJ databases">
        <title>Sequencing the genomes of 1000 actinobacteria strains.</title>
        <authorList>
            <person name="Klenk H.-P."/>
        </authorList>
    </citation>
    <scope>NUCLEOTIDE SEQUENCE</scope>
    <source>
        <strain evidence="4">DSM 45354</strain>
    </source>
</reference>
<comment type="caution">
    <text evidence="4">The sequence shown here is derived from an EMBL/GenBank/DDBJ whole genome shotgun (WGS) entry which is preliminary data.</text>
</comment>
<organism evidence="4 5">
    <name type="scientific">Actinopolymorpha pittospori</name>
    <dbReference type="NCBI Taxonomy" id="648752"/>
    <lineage>
        <taxon>Bacteria</taxon>
        <taxon>Bacillati</taxon>
        <taxon>Actinomycetota</taxon>
        <taxon>Actinomycetes</taxon>
        <taxon>Propionibacteriales</taxon>
        <taxon>Actinopolymorphaceae</taxon>
        <taxon>Actinopolymorpha</taxon>
    </lineage>
</organism>
<feature type="region of interest" description="Disordered" evidence="1">
    <location>
        <begin position="719"/>
        <end position="741"/>
    </location>
</feature>
<keyword evidence="4" id="KW-0418">Kinase</keyword>
<proteinExistence type="predicted"/>
<feature type="domain" description="Novel STAND NTPase 3" evidence="3">
    <location>
        <begin position="178"/>
        <end position="336"/>
    </location>
</feature>
<dbReference type="GO" id="GO:0003677">
    <property type="term" value="F:DNA binding"/>
    <property type="evidence" value="ECO:0007669"/>
    <property type="project" value="InterPro"/>
</dbReference>
<dbReference type="Proteomes" id="UP000638648">
    <property type="component" value="Unassembled WGS sequence"/>
</dbReference>
<dbReference type="GO" id="GO:0004519">
    <property type="term" value="F:endonuclease activity"/>
    <property type="evidence" value="ECO:0007669"/>
    <property type="project" value="InterPro"/>
</dbReference>
<dbReference type="SUPFAM" id="SSF52540">
    <property type="entry name" value="P-loop containing nucleoside triphosphate hydrolases"/>
    <property type="match status" value="1"/>
</dbReference>
<evidence type="ECO:0000313" key="4">
    <source>
        <dbReference type="EMBL" id="MBE1605544.1"/>
    </source>
</evidence>
<evidence type="ECO:0000313" key="5">
    <source>
        <dbReference type="Proteomes" id="UP000638648"/>
    </source>
</evidence>
<evidence type="ECO:0000256" key="1">
    <source>
        <dbReference type="SAM" id="MobiDB-lite"/>
    </source>
</evidence>
<dbReference type="InterPro" id="IPR049050">
    <property type="entry name" value="nSTAND3"/>
</dbReference>
<keyword evidence="4" id="KW-0808">Transferase</keyword>
<dbReference type="GO" id="GO:0016301">
    <property type="term" value="F:kinase activity"/>
    <property type="evidence" value="ECO:0007669"/>
    <property type="project" value="UniProtKB-KW"/>
</dbReference>
<protein>
    <submittedName>
        <fullName evidence="4">Adenylate kinase family enzyme</fullName>
    </submittedName>
</protein>
<dbReference type="InterPro" id="IPR007560">
    <property type="entry name" value="Restrct_endonuc_IV_Mrr"/>
</dbReference>